<dbReference type="PANTHER" id="PTHR38008:SF2">
    <property type="entry name" value="HEMOLYSIN"/>
    <property type="match status" value="1"/>
</dbReference>
<sequence>MVPKGSTTSLLLFKSRLATSAGRTYRQLEDDCGGGSTGMAWCPASNSCIQPWAETCNINGDAFSGPSELSCEAGNCSSGDEKCEWSEGSTNMATFYFHDLNGAFEVPEGCTLNCTGCELSTDDDASLVGVPNPASVNCIDMGGTLETKYEPAGEYAVCVFDDGSACEEWTLQRGECEKGSRVVFSTYCANNGGQLVNATLDQGAQYQMCSIGDYDCTESSYYSGECTNEAESGSPMSDAPTPSLAFDDDEYGCGGASTGLAWCPESDSCIQPWDENCFISGGEFLGSTKLVCDEGRCSSGDQKCEWTEGSSTMALFYFHDLNGDFDVPEGCTLNCTGCVLADDETKAKVGTMSDTSASSSIKLCFLIILIEGLFVS</sequence>
<dbReference type="Pfam" id="PF03891">
    <property type="entry name" value="DUF333"/>
    <property type="match status" value="1"/>
</dbReference>
<accession>A0ABD3Q4T3</accession>
<proteinExistence type="predicted"/>
<reference evidence="1 2" key="1">
    <citation type="submission" date="2024-10" db="EMBL/GenBank/DDBJ databases">
        <title>Updated reference genomes for cyclostephanoid diatoms.</title>
        <authorList>
            <person name="Roberts W.R."/>
            <person name="Alverson A.J."/>
        </authorList>
    </citation>
    <scope>NUCLEOTIDE SEQUENCE [LARGE SCALE GENOMIC DNA]</scope>
    <source>
        <strain evidence="1 2">AJA010-31</strain>
    </source>
</reference>
<name>A0ABD3Q4T3_9STRA</name>
<dbReference type="Proteomes" id="UP001530400">
    <property type="component" value="Unassembled WGS sequence"/>
</dbReference>
<dbReference type="EMBL" id="JALLPJ020000350">
    <property type="protein sequence ID" value="KAL3794541.1"/>
    <property type="molecule type" value="Genomic_DNA"/>
</dbReference>
<evidence type="ECO:0000313" key="1">
    <source>
        <dbReference type="EMBL" id="KAL3794541.1"/>
    </source>
</evidence>
<dbReference type="InterPro" id="IPR005590">
    <property type="entry name" value="DUF333"/>
</dbReference>
<protein>
    <submittedName>
        <fullName evidence="1">Uncharacterized protein</fullName>
    </submittedName>
</protein>
<dbReference type="AlphaFoldDB" id="A0ABD3Q4T3"/>
<gene>
    <name evidence="1" type="ORF">ACHAWO_006435</name>
</gene>
<keyword evidence="2" id="KW-1185">Reference proteome</keyword>
<comment type="caution">
    <text evidence="1">The sequence shown here is derived from an EMBL/GenBank/DDBJ whole genome shotgun (WGS) entry which is preliminary data.</text>
</comment>
<dbReference type="PANTHER" id="PTHR38008">
    <property type="entry name" value="HEMOLYSIN-RELATED"/>
    <property type="match status" value="1"/>
</dbReference>
<organism evidence="1 2">
    <name type="scientific">Cyclotella atomus</name>
    <dbReference type="NCBI Taxonomy" id="382360"/>
    <lineage>
        <taxon>Eukaryota</taxon>
        <taxon>Sar</taxon>
        <taxon>Stramenopiles</taxon>
        <taxon>Ochrophyta</taxon>
        <taxon>Bacillariophyta</taxon>
        <taxon>Coscinodiscophyceae</taxon>
        <taxon>Thalassiosirophycidae</taxon>
        <taxon>Stephanodiscales</taxon>
        <taxon>Stephanodiscaceae</taxon>
        <taxon>Cyclotella</taxon>
    </lineage>
</organism>
<evidence type="ECO:0000313" key="2">
    <source>
        <dbReference type="Proteomes" id="UP001530400"/>
    </source>
</evidence>